<proteinExistence type="inferred from homology"/>
<evidence type="ECO:0000313" key="8">
    <source>
        <dbReference type="Ensembl" id="ENSPMGP00000000191.1"/>
    </source>
</evidence>
<reference evidence="8" key="2">
    <citation type="submission" date="2025-09" db="UniProtKB">
        <authorList>
            <consortium name="Ensembl"/>
        </authorList>
    </citation>
    <scope>IDENTIFICATION</scope>
</reference>
<dbReference type="PANTHER" id="PTHR24103">
    <property type="entry name" value="E3 UBIQUITIN-PROTEIN LIGASE TRIM"/>
    <property type="match status" value="1"/>
</dbReference>
<comment type="similarity">
    <text evidence="1">Belongs to the TRIM/RBCC family.</text>
</comment>
<dbReference type="PROSITE" id="PS50089">
    <property type="entry name" value="ZF_RING_2"/>
    <property type="match status" value="1"/>
</dbReference>
<dbReference type="SUPFAM" id="SSF57850">
    <property type="entry name" value="RING/U-box"/>
    <property type="match status" value="1"/>
</dbReference>
<protein>
    <recommendedName>
        <fullName evidence="7">RING-type domain-containing protein</fullName>
    </recommendedName>
</protein>
<dbReference type="SUPFAM" id="SSF57845">
    <property type="entry name" value="B-box zinc-binding domain"/>
    <property type="match status" value="1"/>
</dbReference>
<evidence type="ECO:0000256" key="5">
    <source>
        <dbReference type="PROSITE-ProRule" id="PRU00175"/>
    </source>
</evidence>
<reference evidence="8" key="1">
    <citation type="submission" date="2025-08" db="UniProtKB">
        <authorList>
            <consortium name="Ensembl"/>
        </authorList>
    </citation>
    <scope>IDENTIFICATION</scope>
</reference>
<dbReference type="Gene3D" id="3.30.160.60">
    <property type="entry name" value="Classic Zinc Finger"/>
    <property type="match status" value="1"/>
</dbReference>
<dbReference type="GO" id="GO:0008270">
    <property type="term" value="F:zinc ion binding"/>
    <property type="evidence" value="ECO:0007669"/>
    <property type="project" value="UniProtKB-KW"/>
</dbReference>
<dbReference type="PROSITE" id="PS00518">
    <property type="entry name" value="ZF_RING_1"/>
    <property type="match status" value="1"/>
</dbReference>
<evidence type="ECO:0000256" key="1">
    <source>
        <dbReference type="ARBA" id="ARBA00008518"/>
    </source>
</evidence>
<keyword evidence="3 5" id="KW-0863">Zinc-finger</keyword>
<keyword evidence="4" id="KW-0862">Zinc</keyword>
<evidence type="ECO:0000256" key="6">
    <source>
        <dbReference type="SAM" id="Coils"/>
    </source>
</evidence>
<evidence type="ECO:0000256" key="4">
    <source>
        <dbReference type="ARBA" id="ARBA00022833"/>
    </source>
</evidence>
<keyword evidence="9" id="KW-1185">Reference proteome</keyword>
<dbReference type="AlphaFoldDB" id="A0A3B3Z726"/>
<evidence type="ECO:0000256" key="3">
    <source>
        <dbReference type="ARBA" id="ARBA00022771"/>
    </source>
</evidence>
<sequence length="252" mass="28650">MAEALFENFLTCPICLEPLKEPVSLSCHHSFCQTCLNKTWNTRPNKTCPMCRRRSSQETVEVKEEKVKEPKVKQAQVCSSHPGVPPLFCLVEARAFCPVCEFFLHSQHMVVSEDEAKKRLKEQVQTQIQALKYQKQSYEELEKTYEQVERHHEEQTVECMSLGLELQKVRKEITTLTNNIQDLQNSIVTQSLLSAPTQTLQSIYLVICITKSKSVTKHLNSTHNHISNRAAKLVIGLTGIYTSNSAPSARCS</sequence>
<feature type="coiled-coil region" evidence="6">
    <location>
        <begin position="121"/>
        <end position="186"/>
    </location>
</feature>
<keyword evidence="2" id="KW-0479">Metal-binding</keyword>
<dbReference type="STRING" id="409849.ENSPMGP00000000191"/>
<dbReference type="InterPro" id="IPR001841">
    <property type="entry name" value="Znf_RING"/>
</dbReference>
<dbReference type="Gene3D" id="3.30.40.10">
    <property type="entry name" value="Zinc/RING finger domain, C3HC4 (zinc finger)"/>
    <property type="match status" value="1"/>
</dbReference>
<feature type="domain" description="RING-type" evidence="7">
    <location>
        <begin position="12"/>
        <end position="52"/>
    </location>
</feature>
<accession>A0A3B3Z726</accession>
<evidence type="ECO:0000313" key="9">
    <source>
        <dbReference type="Proteomes" id="UP000261520"/>
    </source>
</evidence>
<organism evidence="8 9">
    <name type="scientific">Periophthalmus magnuspinnatus</name>
    <dbReference type="NCBI Taxonomy" id="409849"/>
    <lineage>
        <taxon>Eukaryota</taxon>
        <taxon>Metazoa</taxon>
        <taxon>Chordata</taxon>
        <taxon>Craniata</taxon>
        <taxon>Vertebrata</taxon>
        <taxon>Euteleostomi</taxon>
        <taxon>Actinopterygii</taxon>
        <taxon>Neopterygii</taxon>
        <taxon>Teleostei</taxon>
        <taxon>Neoteleostei</taxon>
        <taxon>Acanthomorphata</taxon>
        <taxon>Gobiaria</taxon>
        <taxon>Gobiiformes</taxon>
        <taxon>Gobioidei</taxon>
        <taxon>Gobiidae</taxon>
        <taxon>Oxudercinae</taxon>
        <taxon>Periophthalmus</taxon>
    </lineage>
</organism>
<name>A0A3B3Z726_9GOBI</name>
<dbReference type="InterPro" id="IPR017907">
    <property type="entry name" value="Znf_RING_CS"/>
</dbReference>
<dbReference type="Proteomes" id="UP000261520">
    <property type="component" value="Unplaced"/>
</dbReference>
<dbReference type="InterPro" id="IPR050143">
    <property type="entry name" value="TRIM/RBCC"/>
</dbReference>
<dbReference type="SMART" id="SM00184">
    <property type="entry name" value="RING"/>
    <property type="match status" value="1"/>
</dbReference>
<dbReference type="Ensembl" id="ENSPMGT00000000204.1">
    <property type="protein sequence ID" value="ENSPMGP00000000191.1"/>
    <property type="gene ID" value="ENSPMGG00000000210.1"/>
</dbReference>
<evidence type="ECO:0000256" key="2">
    <source>
        <dbReference type="ARBA" id="ARBA00022723"/>
    </source>
</evidence>
<dbReference type="InterPro" id="IPR018957">
    <property type="entry name" value="Znf_C3HC4_RING-type"/>
</dbReference>
<keyword evidence="6" id="KW-0175">Coiled coil</keyword>
<dbReference type="InterPro" id="IPR013083">
    <property type="entry name" value="Znf_RING/FYVE/PHD"/>
</dbReference>
<evidence type="ECO:0000259" key="7">
    <source>
        <dbReference type="PROSITE" id="PS50089"/>
    </source>
</evidence>
<dbReference type="Pfam" id="PF00097">
    <property type="entry name" value="zf-C3HC4"/>
    <property type="match status" value="1"/>
</dbReference>